<name>A0ABY7BBH3_9PSEU</name>
<dbReference type="SUPFAM" id="SSF51230">
    <property type="entry name" value="Single hybrid motif"/>
    <property type="match status" value="1"/>
</dbReference>
<keyword evidence="1" id="KW-0450">Lipoyl</keyword>
<dbReference type="PROSITE" id="PS50968">
    <property type="entry name" value="BIOTINYL_LIPOYL"/>
    <property type="match status" value="1"/>
</dbReference>
<sequence length="78" mass="8301">MIDVPFPQVSEKDPDAEGVLATWFVVDGQQVREGDLLAEVAVDKVDVELQAPSSGIVRLLVKEGDVVGQGAVVARIET</sequence>
<dbReference type="Proteomes" id="UP001163203">
    <property type="component" value="Chromosome"/>
</dbReference>
<proteinExistence type="predicted"/>
<dbReference type="InterPro" id="IPR003016">
    <property type="entry name" value="2-oxoA_DH_lipoyl-BS"/>
</dbReference>
<evidence type="ECO:0000313" key="4">
    <source>
        <dbReference type="Proteomes" id="UP001163203"/>
    </source>
</evidence>
<dbReference type="PROSITE" id="PS00189">
    <property type="entry name" value="LIPOYL"/>
    <property type="match status" value="1"/>
</dbReference>
<dbReference type="RefSeq" id="WP_268759121.1">
    <property type="nucleotide sequence ID" value="NZ_CP113836.1"/>
</dbReference>
<organism evidence="3 4">
    <name type="scientific">Amycolatopsis cynarae</name>
    <dbReference type="NCBI Taxonomy" id="2995223"/>
    <lineage>
        <taxon>Bacteria</taxon>
        <taxon>Bacillati</taxon>
        <taxon>Actinomycetota</taxon>
        <taxon>Actinomycetes</taxon>
        <taxon>Pseudonocardiales</taxon>
        <taxon>Pseudonocardiaceae</taxon>
        <taxon>Amycolatopsis</taxon>
    </lineage>
</organism>
<dbReference type="EMBL" id="CP113836">
    <property type="protein sequence ID" value="WAL69033.1"/>
    <property type="molecule type" value="Genomic_DNA"/>
</dbReference>
<dbReference type="CDD" id="cd06849">
    <property type="entry name" value="lipoyl_domain"/>
    <property type="match status" value="1"/>
</dbReference>
<protein>
    <submittedName>
        <fullName evidence="3">Biotin/lipoyl-binding protein</fullName>
    </submittedName>
</protein>
<dbReference type="Gene3D" id="2.40.50.100">
    <property type="match status" value="1"/>
</dbReference>
<dbReference type="InterPro" id="IPR000089">
    <property type="entry name" value="Biotin_lipoyl"/>
</dbReference>
<evidence type="ECO:0000313" key="3">
    <source>
        <dbReference type="EMBL" id="WAL69033.1"/>
    </source>
</evidence>
<dbReference type="Pfam" id="PF00364">
    <property type="entry name" value="Biotin_lipoyl"/>
    <property type="match status" value="1"/>
</dbReference>
<reference evidence="3" key="1">
    <citation type="submission" date="2022-11" db="EMBL/GenBank/DDBJ databases">
        <authorList>
            <person name="Mo P."/>
        </authorList>
    </citation>
    <scope>NUCLEOTIDE SEQUENCE</scope>
    <source>
        <strain evidence="3">HUAS 11-8</strain>
    </source>
</reference>
<accession>A0ABY7BBH3</accession>
<evidence type="ECO:0000256" key="1">
    <source>
        <dbReference type="ARBA" id="ARBA00022823"/>
    </source>
</evidence>
<feature type="domain" description="Lipoyl-binding" evidence="2">
    <location>
        <begin position="8"/>
        <end position="77"/>
    </location>
</feature>
<evidence type="ECO:0000259" key="2">
    <source>
        <dbReference type="PROSITE" id="PS50968"/>
    </source>
</evidence>
<gene>
    <name evidence="3" type="ORF">ORV05_15070</name>
</gene>
<keyword evidence="4" id="KW-1185">Reference proteome</keyword>
<dbReference type="InterPro" id="IPR011053">
    <property type="entry name" value="Single_hybrid_motif"/>
</dbReference>